<dbReference type="Proteomes" id="UP000183180">
    <property type="component" value="Unassembled WGS sequence"/>
</dbReference>
<name>A0A1H2GNS8_9ACTN</name>
<evidence type="ECO:0008006" key="5">
    <source>
        <dbReference type="Google" id="ProtNLM"/>
    </source>
</evidence>
<dbReference type="EMBL" id="FNLM01000034">
    <property type="protein sequence ID" value="SDU21129.1"/>
    <property type="molecule type" value="Genomic_DNA"/>
</dbReference>
<sequence>MDKKLREALVGTMGHFWTSLQDFPESETGRPGHGSKVGPHYAVRTMKTAEEGWRLDHERQYPAAVVGATEQGGFLAYDIRDMPENSIFGGGATTPVKSYHARAIVVGIDPFDLASTDLLAISATFPGVIEWCGAKAVVAKTKKGSDGKPESATFELRKIHPVTAKLKRGASVEIGVPWKARGIDAEGFIGAAPLQFTVEYERAKNWYDLINPVANFQALLSLAYDNLVLAGEGTAVIEANANEDPSNKGKLWSSALMEVPRGVSEPAERRSWPSFYLATIGGMPGVARWIRLCAEYPRATYPLTNKYSIGTGTVEIEMINISVAIEYWVGSCKRNGRPKWTKSGGKNHALTLARHVGSEFATFVGDIDKWAELFWNRYNALKHQPGIKYDAYEMSYLMRTGRILLMCALLNRVSSTKSPTKSICSSHMHDSLGHRIRELLDSNPTLFEGW</sequence>
<evidence type="ECO:0000259" key="1">
    <source>
        <dbReference type="Pfam" id="PF18739"/>
    </source>
</evidence>
<feature type="domain" description="ApeA N-terminal" evidence="2">
    <location>
        <begin position="57"/>
        <end position="252"/>
    </location>
</feature>
<dbReference type="InterPro" id="IPR041229">
    <property type="entry name" value="HEPN_Apea"/>
</dbReference>
<dbReference type="AlphaFoldDB" id="A0A1H2GNS8"/>
<dbReference type="RefSeq" id="WP_074848522.1">
    <property type="nucleotide sequence ID" value="NZ_FNLM01000034.1"/>
</dbReference>
<evidence type="ECO:0000313" key="3">
    <source>
        <dbReference type="EMBL" id="SDU21129.1"/>
    </source>
</evidence>
<accession>A0A1H2GNS8</accession>
<dbReference type="InterPro" id="IPR041223">
    <property type="entry name" value="ApeA_NTD"/>
</dbReference>
<dbReference type="Pfam" id="PF18739">
    <property type="entry name" value="HEPN_Apea"/>
    <property type="match status" value="1"/>
</dbReference>
<proteinExistence type="predicted"/>
<dbReference type="OrthoDB" id="4350620at2"/>
<evidence type="ECO:0000259" key="2">
    <source>
        <dbReference type="Pfam" id="PF18862"/>
    </source>
</evidence>
<organism evidence="3 4">
    <name type="scientific">Gordonia westfalica</name>
    <dbReference type="NCBI Taxonomy" id="158898"/>
    <lineage>
        <taxon>Bacteria</taxon>
        <taxon>Bacillati</taxon>
        <taxon>Actinomycetota</taxon>
        <taxon>Actinomycetes</taxon>
        <taxon>Mycobacteriales</taxon>
        <taxon>Gordoniaceae</taxon>
        <taxon>Gordonia</taxon>
    </lineage>
</organism>
<evidence type="ECO:0000313" key="4">
    <source>
        <dbReference type="Proteomes" id="UP000183180"/>
    </source>
</evidence>
<gene>
    <name evidence="3" type="ORF">SAMN04488548_13423</name>
</gene>
<reference evidence="3 4" key="1">
    <citation type="submission" date="2016-10" db="EMBL/GenBank/DDBJ databases">
        <authorList>
            <person name="de Groot N.N."/>
        </authorList>
    </citation>
    <scope>NUCLEOTIDE SEQUENCE [LARGE SCALE GENOMIC DNA]</scope>
    <source>
        <strain evidence="3 4">DSM 44215</strain>
    </source>
</reference>
<dbReference type="Pfam" id="PF18862">
    <property type="entry name" value="ApeA_NTD1"/>
    <property type="match status" value="1"/>
</dbReference>
<protein>
    <recommendedName>
        <fullName evidence="5">ApeA N-terminal domain-containing protein</fullName>
    </recommendedName>
</protein>
<feature type="domain" description="Apea-like HEPN" evidence="1">
    <location>
        <begin position="354"/>
        <end position="416"/>
    </location>
</feature>